<evidence type="ECO:0000256" key="1">
    <source>
        <dbReference type="ARBA" id="ARBA00008791"/>
    </source>
</evidence>
<dbReference type="Gene3D" id="3.40.50.620">
    <property type="entry name" value="HUPs"/>
    <property type="match status" value="1"/>
</dbReference>
<dbReference type="InterPro" id="IPR006015">
    <property type="entry name" value="Universal_stress_UspA"/>
</dbReference>
<evidence type="ECO:0000313" key="3">
    <source>
        <dbReference type="EMBL" id="GGL47150.1"/>
    </source>
</evidence>
<dbReference type="PRINTS" id="PR01438">
    <property type="entry name" value="UNVRSLSTRESS"/>
</dbReference>
<dbReference type="EMBL" id="BMPG01000001">
    <property type="protein sequence ID" value="GGL47150.1"/>
    <property type="molecule type" value="Genomic_DNA"/>
</dbReference>
<evidence type="ECO:0000259" key="2">
    <source>
        <dbReference type="Pfam" id="PF00582"/>
    </source>
</evidence>
<dbReference type="InterPro" id="IPR006016">
    <property type="entry name" value="UspA"/>
</dbReference>
<gene>
    <name evidence="3" type="ORF">GCM10009039_01810</name>
</gene>
<feature type="domain" description="UspA" evidence="2">
    <location>
        <begin position="79"/>
        <end position="130"/>
    </location>
</feature>
<dbReference type="Proteomes" id="UP000607197">
    <property type="component" value="Unassembled WGS sequence"/>
</dbReference>
<comment type="similarity">
    <text evidence="1">Belongs to the universal stress protein A family.</text>
</comment>
<dbReference type="InterPro" id="IPR014729">
    <property type="entry name" value="Rossmann-like_a/b/a_fold"/>
</dbReference>
<reference evidence="3" key="1">
    <citation type="journal article" date="2014" name="Int. J. Syst. Evol. Microbiol.">
        <title>Complete genome sequence of Corynebacterium casei LMG S-19264T (=DSM 44701T), isolated from a smear-ripened cheese.</title>
        <authorList>
            <consortium name="US DOE Joint Genome Institute (JGI-PGF)"/>
            <person name="Walter F."/>
            <person name="Albersmeier A."/>
            <person name="Kalinowski J."/>
            <person name="Ruckert C."/>
        </authorList>
    </citation>
    <scope>NUCLEOTIDE SEQUENCE</scope>
    <source>
        <strain evidence="3">JCM 19596</strain>
    </source>
</reference>
<dbReference type="PANTHER" id="PTHR46268">
    <property type="entry name" value="STRESS RESPONSE PROTEIN NHAX"/>
    <property type="match status" value="1"/>
</dbReference>
<dbReference type="PANTHER" id="PTHR46268:SF6">
    <property type="entry name" value="UNIVERSAL STRESS PROTEIN UP12"/>
    <property type="match status" value="1"/>
</dbReference>
<feature type="domain" description="UspA" evidence="2">
    <location>
        <begin position="2"/>
        <end position="52"/>
    </location>
</feature>
<dbReference type="CDD" id="cd00293">
    <property type="entry name" value="USP-like"/>
    <property type="match status" value="1"/>
</dbReference>
<proteinExistence type="inferred from homology"/>
<dbReference type="SUPFAM" id="SSF52402">
    <property type="entry name" value="Adenine nucleotide alpha hydrolases-like"/>
    <property type="match status" value="1"/>
</dbReference>
<keyword evidence="4" id="KW-1185">Reference proteome</keyword>
<comment type="caution">
    <text evidence="3">The sequence shown here is derived from an EMBL/GenBank/DDBJ whole genome shotgun (WGS) entry which is preliminary data.</text>
</comment>
<dbReference type="RefSeq" id="WP_188974898.1">
    <property type="nucleotide sequence ID" value="NZ_BMPG01000001.1"/>
</dbReference>
<sequence>MQILAPIDGSDCSFRALTFACGMAKAYGGDLHVVHITDVQNEATEEILDRARGVLDAEGVDGDPEVTTDLNLSSRPSKRVGEDILELVEEEGYDHIVMGHHGQGRVERLVLGSAASTVLESNKIPATIIP</sequence>
<evidence type="ECO:0000313" key="4">
    <source>
        <dbReference type="Proteomes" id="UP000607197"/>
    </source>
</evidence>
<accession>A0A830F7G2</accession>
<protein>
    <submittedName>
        <fullName evidence="3">Universal stress protein</fullName>
    </submittedName>
</protein>
<name>A0A830F7G2_9EURY</name>
<reference evidence="3" key="2">
    <citation type="submission" date="2020-09" db="EMBL/GenBank/DDBJ databases">
        <authorList>
            <person name="Sun Q."/>
            <person name="Ohkuma M."/>
        </authorList>
    </citation>
    <scope>NUCLEOTIDE SEQUENCE</scope>
    <source>
        <strain evidence="3">JCM 19596</strain>
    </source>
</reference>
<dbReference type="AlphaFoldDB" id="A0A830F7G2"/>
<dbReference type="OrthoDB" id="14880at2157"/>
<dbReference type="Pfam" id="PF00582">
    <property type="entry name" value="Usp"/>
    <property type="match status" value="2"/>
</dbReference>
<organism evidence="3 4">
    <name type="scientific">Halocalculus aciditolerans</name>
    <dbReference type="NCBI Taxonomy" id="1383812"/>
    <lineage>
        <taxon>Archaea</taxon>
        <taxon>Methanobacteriati</taxon>
        <taxon>Methanobacteriota</taxon>
        <taxon>Stenosarchaea group</taxon>
        <taxon>Halobacteria</taxon>
        <taxon>Halobacteriales</taxon>
        <taxon>Halobacteriaceae</taxon>
        <taxon>Halocalculus</taxon>
    </lineage>
</organism>